<organism evidence="1 2">
    <name type="scientific">Capnocytophaga gingivalis</name>
    <dbReference type="NCBI Taxonomy" id="1017"/>
    <lineage>
        <taxon>Bacteria</taxon>
        <taxon>Pseudomonadati</taxon>
        <taxon>Bacteroidota</taxon>
        <taxon>Flavobacteriia</taxon>
        <taxon>Flavobacteriales</taxon>
        <taxon>Flavobacteriaceae</taxon>
        <taxon>Capnocytophaga</taxon>
    </lineage>
</organism>
<dbReference type="RefSeq" id="WP_323982561.1">
    <property type="nucleotide sequence ID" value="NZ_JAYKBW010000002.1"/>
</dbReference>
<dbReference type="Proteomes" id="UP001311730">
    <property type="component" value="Unassembled WGS sequence"/>
</dbReference>
<protein>
    <submittedName>
        <fullName evidence="1">Major capsid protein</fullName>
    </submittedName>
</protein>
<comment type="caution">
    <text evidence="1">The sequence shown here is derived from an EMBL/GenBank/DDBJ whole genome shotgun (WGS) entry which is preliminary data.</text>
</comment>
<sequence length="366" mass="41001">MINSSLMVGLNQADLQAVVNSYNLEQYYYPTLFPLRETSTLSWRMLEAQAGLKVAADIVARGASVPAKVRKNLAKLQGDIPKLSIMREKNEDELTEYDLMVATAGQNPDMLFLVQFWADDTKYCWHGIAARAEWIALQQISLGKFSLDPENNFSVVSQYEMDYQIPKEQKVGVEASYNGTAGRPLSKDFPRAIRLGQQRHGVSYKYAFMNVDTFLKFASQEEVGKRCMPYAIGTSPADAPDLSTVNAYLAKHAETYRGLQIIVIDQEITLQLASGEHKTQNPFADDVILFSESKVLGNTYWKTPIDVKMPSSSALKALHGHTLIKKYSQESPVKEVTEGIANLFPAWNLAARSLLMQVNNNSWNKN</sequence>
<proteinExistence type="predicted"/>
<evidence type="ECO:0000313" key="1">
    <source>
        <dbReference type="EMBL" id="MEB3074097.1"/>
    </source>
</evidence>
<gene>
    <name evidence="1" type="ORF">VJJ08_02135</name>
</gene>
<accession>A0ABU5Z8N3</accession>
<reference evidence="1 2" key="1">
    <citation type="submission" date="2023-12" db="EMBL/GenBank/DDBJ databases">
        <title>Genomic sequences of Capnocytophaga and Parvimonas strains.</title>
        <authorList>
            <person name="Watt R.M."/>
            <person name="Wang M."/>
            <person name="Yang T."/>
            <person name="Tong W.M."/>
        </authorList>
    </citation>
    <scope>NUCLEOTIDE SEQUENCE [LARGE SCALE GENOMIC DNA]</scope>
    <source>
        <strain evidence="1 2">CCUG 13096</strain>
    </source>
</reference>
<keyword evidence="2" id="KW-1185">Reference proteome</keyword>
<dbReference type="EMBL" id="JAYKBW010000002">
    <property type="protein sequence ID" value="MEB3074097.1"/>
    <property type="molecule type" value="Genomic_DNA"/>
</dbReference>
<name>A0ABU5Z8N3_9FLAO</name>
<evidence type="ECO:0000313" key="2">
    <source>
        <dbReference type="Proteomes" id="UP001311730"/>
    </source>
</evidence>